<proteinExistence type="predicted"/>
<evidence type="ECO:0000313" key="2">
    <source>
        <dbReference type="EMBL" id="AST91009.1"/>
    </source>
</evidence>
<dbReference type="Proteomes" id="UP000215224">
    <property type="component" value="Chromosome"/>
</dbReference>
<evidence type="ECO:0000259" key="1">
    <source>
        <dbReference type="SMART" id="SM00507"/>
    </source>
</evidence>
<gene>
    <name evidence="2" type="ORF">BC6307_06810</name>
</gene>
<protein>
    <recommendedName>
        <fullName evidence="1">HNH nuclease domain-containing protein</fullName>
    </recommendedName>
</protein>
<reference evidence="2 3" key="1">
    <citation type="submission" date="2016-12" db="EMBL/GenBank/DDBJ databases">
        <title>The whole genome sequencing and assembly of Bacillus cohnii DSM 6307T strain.</title>
        <authorList>
            <person name="Lee Y.-J."/>
            <person name="Yi H."/>
            <person name="Bahn Y.-S."/>
            <person name="Kim J.F."/>
            <person name="Lee D.-W."/>
        </authorList>
    </citation>
    <scope>NUCLEOTIDE SEQUENCE [LARGE SCALE GENOMIC DNA]</scope>
    <source>
        <strain evidence="2 3">DSM 6307</strain>
    </source>
</reference>
<keyword evidence="3" id="KW-1185">Reference proteome</keyword>
<dbReference type="SMART" id="SM00507">
    <property type="entry name" value="HNHc"/>
    <property type="match status" value="1"/>
</dbReference>
<dbReference type="InterPro" id="IPR003615">
    <property type="entry name" value="HNH_nuc"/>
</dbReference>
<dbReference type="Gene3D" id="1.10.30.50">
    <property type="match status" value="1"/>
</dbReference>
<dbReference type="Pfam" id="PF13391">
    <property type="entry name" value="HNH_2"/>
    <property type="match status" value="1"/>
</dbReference>
<sequence length="431" mass="50310">MKHQEFTYKDVHFKNIPKEVDVTKEKHLATMEYIYQCHRNNDLQGIFPYTNDGKLIVTWGRGQFEREISKPRDLLRGEILFTDVRYELNNSHKLVLTKQSLKRIEKLEHALEQNREGFSFAFPKIIIDNKEIFKVPCKDVDILKITIQRKNRIAGNLYFSDVLHNGYGKILENERLRLVDIQNRLRKYTLEELEQILVEENKVEHVKVIHVRGKKLMNIPSFVSLSDLEQMEVSGPLKPLSESSGLEVKSAPTEMESIDNNIKHTNVKLAPDISREPIGSMRPRKVDNVQPYTTSRKIIIKEGSLNPVKESREVKVVLRDQTLVQQLKQLYRHTCQVCGEVVETGFNQYSTEVHHIQPLGLHNGPDMKENMIVLCPNHHVMFDRGAITLDLQNERVQHINENNSLHNKKITIKHTIHQKYVDYHNLMILKK</sequence>
<name>A0A223KNI6_9BACI</name>
<dbReference type="EMBL" id="CP018866">
    <property type="protein sequence ID" value="AST91009.1"/>
    <property type="molecule type" value="Genomic_DNA"/>
</dbReference>
<dbReference type="RefSeq" id="WP_066415927.1">
    <property type="nucleotide sequence ID" value="NZ_CP018866.1"/>
</dbReference>
<dbReference type="AlphaFoldDB" id="A0A223KNI6"/>
<dbReference type="CDD" id="cd00085">
    <property type="entry name" value="HNHc"/>
    <property type="match status" value="1"/>
</dbReference>
<organism evidence="2 3">
    <name type="scientific">Sutcliffiella cohnii</name>
    <dbReference type="NCBI Taxonomy" id="33932"/>
    <lineage>
        <taxon>Bacteria</taxon>
        <taxon>Bacillati</taxon>
        <taxon>Bacillota</taxon>
        <taxon>Bacilli</taxon>
        <taxon>Bacillales</taxon>
        <taxon>Bacillaceae</taxon>
        <taxon>Sutcliffiella</taxon>
    </lineage>
</organism>
<evidence type="ECO:0000313" key="3">
    <source>
        <dbReference type="Proteomes" id="UP000215224"/>
    </source>
</evidence>
<accession>A0A223KNI6</accession>
<dbReference type="KEGG" id="bcoh:BC6307_06810"/>
<feature type="domain" description="HNH nuclease" evidence="1">
    <location>
        <begin position="324"/>
        <end position="380"/>
    </location>
</feature>